<accession>A0A4C1YYN1</accession>
<name>A0A4C1YYN1_EUMVA</name>
<dbReference type="EMBL" id="BGZK01001417">
    <property type="protein sequence ID" value="GBP79517.1"/>
    <property type="molecule type" value="Genomic_DNA"/>
</dbReference>
<evidence type="ECO:0000313" key="2">
    <source>
        <dbReference type="Proteomes" id="UP000299102"/>
    </source>
</evidence>
<dbReference type="Proteomes" id="UP000299102">
    <property type="component" value="Unassembled WGS sequence"/>
</dbReference>
<sequence>MKFRANSLPIATKGTPDARTWARPIILTSARQIPERPPRRIRREYMSIYHPSCSAIKKLRGAPTRDHALVLHSTTCYRPTYVIINNKVSGRSRHSSSVTMQAALALCAGAGGGCSAQWA</sequence>
<evidence type="ECO:0000313" key="1">
    <source>
        <dbReference type="EMBL" id="GBP79517.1"/>
    </source>
</evidence>
<proteinExistence type="predicted"/>
<reference evidence="1 2" key="1">
    <citation type="journal article" date="2019" name="Commun. Biol.">
        <title>The bagworm genome reveals a unique fibroin gene that provides high tensile strength.</title>
        <authorList>
            <person name="Kono N."/>
            <person name="Nakamura H."/>
            <person name="Ohtoshi R."/>
            <person name="Tomita M."/>
            <person name="Numata K."/>
            <person name="Arakawa K."/>
        </authorList>
    </citation>
    <scope>NUCLEOTIDE SEQUENCE [LARGE SCALE GENOMIC DNA]</scope>
</reference>
<organism evidence="1 2">
    <name type="scientific">Eumeta variegata</name>
    <name type="common">Bagworm moth</name>
    <name type="synonym">Eumeta japonica</name>
    <dbReference type="NCBI Taxonomy" id="151549"/>
    <lineage>
        <taxon>Eukaryota</taxon>
        <taxon>Metazoa</taxon>
        <taxon>Ecdysozoa</taxon>
        <taxon>Arthropoda</taxon>
        <taxon>Hexapoda</taxon>
        <taxon>Insecta</taxon>
        <taxon>Pterygota</taxon>
        <taxon>Neoptera</taxon>
        <taxon>Endopterygota</taxon>
        <taxon>Lepidoptera</taxon>
        <taxon>Glossata</taxon>
        <taxon>Ditrysia</taxon>
        <taxon>Tineoidea</taxon>
        <taxon>Psychidae</taxon>
        <taxon>Oiketicinae</taxon>
        <taxon>Eumeta</taxon>
    </lineage>
</organism>
<dbReference type="AlphaFoldDB" id="A0A4C1YYN1"/>
<gene>
    <name evidence="1" type="ORF">EVAR_89883_1</name>
</gene>
<comment type="caution">
    <text evidence="1">The sequence shown here is derived from an EMBL/GenBank/DDBJ whole genome shotgun (WGS) entry which is preliminary data.</text>
</comment>
<protein>
    <submittedName>
        <fullName evidence="1">Uncharacterized protein</fullName>
    </submittedName>
</protein>
<keyword evidence="2" id="KW-1185">Reference proteome</keyword>